<dbReference type="eggNOG" id="ENOG502Z9ZH">
    <property type="taxonomic scope" value="Bacteria"/>
</dbReference>
<dbReference type="OrthoDB" id="6475516at2"/>
<organism evidence="1 2">
    <name type="scientific">Trabulsiella guamensis ATCC 49490</name>
    <dbReference type="NCBI Taxonomy" id="1005994"/>
    <lineage>
        <taxon>Bacteria</taxon>
        <taxon>Pseudomonadati</taxon>
        <taxon>Pseudomonadota</taxon>
        <taxon>Gammaproteobacteria</taxon>
        <taxon>Enterobacterales</taxon>
        <taxon>Enterobacteriaceae</taxon>
        <taxon>Trabulsiella</taxon>
    </lineage>
</organism>
<name>A0A085ADI8_9ENTR</name>
<comment type="caution">
    <text evidence="1">The sequence shown here is derived from an EMBL/GenBank/DDBJ whole genome shotgun (WGS) entry which is preliminary data.</text>
</comment>
<evidence type="ECO:0008006" key="3">
    <source>
        <dbReference type="Google" id="ProtNLM"/>
    </source>
</evidence>
<dbReference type="Proteomes" id="UP000028630">
    <property type="component" value="Unassembled WGS sequence"/>
</dbReference>
<gene>
    <name evidence="1" type="ORF">GTGU_01479</name>
</gene>
<accession>A0A085ADI8</accession>
<proteinExistence type="predicted"/>
<reference evidence="2" key="1">
    <citation type="submission" date="2014-05" db="EMBL/GenBank/DDBJ databases">
        <title>ATOL: Assembling a taxonomically balanced genome-scale reconstruction of the evolutionary history of the Enterobacteriaceae.</title>
        <authorList>
            <person name="Plunkett G. III"/>
            <person name="Neeno-Eckwall E.C."/>
            <person name="Glasner J.D."/>
            <person name="Perna N.T."/>
        </authorList>
    </citation>
    <scope>NUCLEOTIDE SEQUENCE [LARGE SCALE GENOMIC DNA]</scope>
    <source>
        <strain evidence="2">ATCC 49490</strain>
    </source>
</reference>
<evidence type="ECO:0000313" key="2">
    <source>
        <dbReference type="Proteomes" id="UP000028630"/>
    </source>
</evidence>
<keyword evidence="2" id="KW-1185">Reference proteome</keyword>
<evidence type="ECO:0000313" key="1">
    <source>
        <dbReference type="EMBL" id="KFC08283.1"/>
    </source>
</evidence>
<sequence>MTRNDINNYQKASVERTNPQNAWVMLAAVPRRSYLGKYRRLTPSQSRWVRSLLNHWGGMYGGSGTEHLSGGGGMWSMILTGWTGEQQERIATVLSGLRKIGYTGDALFEQAKAIIWPKKSLSDLIGNAVDQEEAAFMESIILKSFKPGNPVYEIGKDYYTWRKTINGMARWMQYYYAPFLTEKQCIDRVRWCIELFNSAVFFTLKDELGFENAKTCEKDLKTSFETA</sequence>
<dbReference type="EMBL" id="JMTB01000054">
    <property type="protein sequence ID" value="KFC08283.1"/>
    <property type="molecule type" value="Genomic_DNA"/>
</dbReference>
<dbReference type="RefSeq" id="WP_084222758.1">
    <property type="nucleotide sequence ID" value="NZ_JMTB01000054.1"/>
</dbReference>
<protein>
    <recommendedName>
        <fullName evidence="3">DUF1133 family protein</fullName>
    </recommendedName>
</protein>
<dbReference type="AlphaFoldDB" id="A0A085ADI8"/>